<accession>K9WM61</accession>
<dbReference type="AlphaFoldDB" id="K9WM61"/>
<dbReference type="OrthoDB" id="452682at2"/>
<dbReference type="EMBL" id="CP003630">
    <property type="protein sequence ID" value="AFZ21273.1"/>
    <property type="molecule type" value="Genomic_DNA"/>
</dbReference>
<dbReference type="RefSeq" id="WP_015185406.1">
    <property type="nucleotide sequence ID" value="NC_019738.1"/>
</dbReference>
<reference evidence="1 2" key="1">
    <citation type="submission" date="2012-06" db="EMBL/GenBank/DDBJ databases">
        <title>Finished chromosome of genome of Microcoleus sp. PCC 7113.</title>
        <authorList>
            <consortium name="US DOE Joint Genome Institute"/>
            <person name="Gugger M."/>
            <person name="Coursin T."/>
            <person name="Rippka R."/>
            <person name="Tandeau De Marsac N."/>
            <person name="Huntemann M."/>
            <person name="Wei C.-L."/>
            <person name="Han J."/>
            <person name="Detter J.C."/>
            <person name="Han C."/>
            <person name="Tapia R."/>
            <person name="Chen A."/>
            <person name="Kyrpides N."/>
            <person name="Mavromatis K."/>
            <person name="Markowitz V."/>
            <person name="Szeto E."/>
            <person name="Ivanova N."/>
            <person name="Pagani I."/>
            <person name="Pati A."/>
            <person name="Goodwin L."/>
            <person name="Nordberg H.P."/>
            <person name="Cantor M.N."/>
            <person name="Hua S.X."/>
            <person name="Woyke T."/>
            <person name="Kerfeld C.A."/>
        </authorList>
    </citation>
    <scope>NUCLEOTIDE SEQUENCE [LARGE SCALE GENOMIC DNA]</scope>
    <source>
        <strain evidence="1 2">PCC 7113</strain>
    </source>
</reference>
<evidence type="ECO:0000313" key="2">
    <source>
        <dbReference type="Proteomes" id="UP000010471"/>
    </source>
</evidence>
<keyword evidence="2" id="KW-1185">Reference proteome</keyword>
<dbReference type="STRING" id="1173027.Mic7113_5645"/>
<name>K9WM61_9CYAN</name>
<protein>
    <submittedName>
        <fullName evidence="1">Uncharacterized protein</fullName>
    </submittedName>
</protein>
<evidence type="ECO:0000313" key="1">
    <source>
        <dbReference type="EMBL" id="AFZ21273.1"/>
    </source>
</evidence>
<dbReference type="HOGENOM" id="CLU_074091_0_0_3"/>
<dbReference type="eggNOG" id="ENOG502ZAM6">
    <property type="taxonomic scope" value="Bacteria"/>
</dbReference>
<gene>
    <name evidence="1" type="ORF">Mic7113_5645</name>
</gene>
<dbReference type="Proteomes" id="UP000010471">
    <property type="component" value="Chromosome"/>
</dbReference>
<sequence>MRQFPRFLITLAAWVTLSLVPQPVLSQQWRPVRGGIAFGISGMVLLTQQSDSNSFLVAHDNKQKNQGRLAIITIKGEDSPQYFPLKWPSNTPLPVDLESLTAVPGTSEPTFMAATSAGKVYHFRLDASKQSISILKVFDLPNIAKGSNFEGFAVQRIDDQLIAVWAHRGEDNDPAVLDWGRLDLNTYQITSIRSVPLKVPFPVSAVRHISDLKVDSAGVLFISSATDNGDDGPFLSAVYVAGAFGSREQQIIFRQNSQLVPLYRFKYHKIEAIDLVPGRNGGLIVGSDDENMGGAVYLDW</sequence>
<dbReference type="KEGG" id="mic:Mic7113_5645"/>
<organism evidence="1 2">
    <name type="scientific">Allocoleopsis franciscana PCC 7113</name>
    <dbReference type="NCBI Taxonomy" id="1173027"/>
    <lineage>
        <taxon>Bacteria</taxon>
        <taxon>Bacillati</taxon>
        <taxon>Cyanobacteriota</taxon>
        <taxon>Cyanophyceae</taxon>
        <taxon>Coleofasciculales</taxon>
        <taxon>Coleofasciculaceae</taxon>
        <taxon>Allocoleopsis</taxon>
        <taxon>Allocoleopsis franciscana</taxon>
    </lineage>
</organism>
<proteinExistence type="predicted"/>